<dbReference type="AlphaFoldDB" id="A0A7G9Z361"/>
<accession>A0A7G9Z361</accession>
<gene>
    <name evidence="1" type="ORF">MMBIEIEP_00043</name>
</gene>
<reference evidence="1" key="1">
    <citation type="submission" date="2020-06" db="EMBL/GenBank/DDBJ databases">
        <title>Unique genomic features of the anaerobic methanotrophic archaea.</title>
        <authorList>
            <person name="Chadwick G.L."/>
            <person name="Skennerton C.T."/>
            <person name="Laso-Perez R."/>
            <person name="Leu A.O."/>
            <person name="Speth D.R."/>
            <person name="Yu H."/>
            <person name="Morgan-Lang C."/>
            <person name="Hatzenpichler R."/>
            <person name="Goudeau D."/>
            <person name="Malmstrom R."/>
            <person name="Brazelton W.J."/>
            <person name="Woyke T."/>
            <person name="Hallam S.J."/>
            <person name="Tyson G.W."/>
            <person name="Wegener G."/>
            <person name="Boetius A."/>
            <person name="Orphan V."/>
        </authorList>
    </citation>
    <scope>NUCLEOTIDE SEQUENCE</scope>
</reference>
<proteinExistence type="predicted"/>
<organism evidence="1">
    <name type="scientific">Candidatus Methanophaga sp. ANME-1 ERB7</name>
    <dbReference type="NCBI Taxonomy" id="2759913"/>
    <lineage>
        <taxon>Archaea</taxon>
        <taxon>Methanobacteriati</taxon>
        <taxon>Methanobacteriota</taxon>
        <taxon>Stenosarchaea group</taxon>
        <taxon>Methanomicrobia</taxon>
        <taxon>Candidatus Methanophagales</taxon>
        <taxon>Candidatus Methanophagaceae</taxon>
        <taxon>Candidatus Methanophaga</taxon>
    </lineage>
</organism>
<evidence type="ECO:0000313" key="1">
    <source>
        <dbReference type="EMBL" id="QNO54695.1"/>
    </source>
</evidence>
<sequence length="281" mass="31269">MKKRNISIGVAIAIAALLFAGTGIALAGEENVEDFYFYQESMVEGTGLVMVDKDINTVPAPGYPSHNLETNLHIHGCGDYEVDQVLKAVIVDRYYTPNGTFNRPVSQSIDYCEDAEMTFKPVTLTSGSMTLIDDDTSIKWKEDLCIKNHQIDTAMRAKYTDADYIKKTIESNVSCVEPYEADVDEWDDNEEVAVSGCGIAKMDILSTVSGASHIGVVVKGRDPHISMIRVSEDYIGNFTIEKHMKVKMNKPWNAGKDKKEWLPCPFEADLGHDVEFYEGDC</sequence>
<protein>
    <submittedName>
        <fullName evidence="1">Uncharacterized protein</fullName>
    </submittedName>
</protein>
<dbReference type="EMBL" id="MT631589">
    <property type="protein sequence ID" value="QNO54695.1"/>
    <property type="molecule type" value="Genomic_DNA"/>
</dbReference>
<name>A0A7G9Z361_9EURY</name>